<dbReference type="InterPro" id="IPR016181">
    <property type="entry name" value="Acyl_CoA_acyltransferase"/>
</dbReference>
<proteinExistence type="predicted"/>
<accession>A0A6A5TLJ4</accession>
<dbReference type="Proteomes" id="UP000800035">
    <property type="component" value="Unassembled WGS sequence"/>
</dbReference>
<dbReference type="InterPro" id="IPR055100">
    <property type="entry name" value="GNAT_LYC1-like"/>
</dbReference>
<dbReference type="EMBL" id="ML977031">
    <property type="protein sequence ID" value="KAF1949817.1"/>
    <property type="molecule type" value="Genomic_DNA"/>
</dbReference>
<protein>
    <recommendedName>
        <fullName evidence="2">LYC1 C-terminal domain-containing protein</fullName>
    </recommendedName>
</protein>
<keyword evidence="4" id="KW-1185">Reference proteome</keyword>
<dbReference type="InterPro" id="IPR053013">
    <property type="entry name" value="LAT"/>
</dbReference>
<dbReference type="OrthoDB" id="2020070at2759"/>
<name>A0A6A5TLJ4_9PLEO</name>
<dbReference type="PANTHER" id="PTHR34815:SF2">
    <property type="entry name" value="N-ACETYLTRANSFERASE DOMAIN-CONTAINING PROTEIN"/>
    <property type="match status" value="1"/>
</dbReference>
<reference evidence="3" key="1">
    <citation type="journal article" date="2020" name="Stud. Mycol.">
        <title>101 Dothideomycetes genomes: a test case for predicting lifestyles and emergence of pathogens.</title>
        <authorList>
            <person name="Haridas S."/>
            <person name="Albert R."/>
            <person name="Binder M."/>
            <person name="Bloem J."/>
            <person name="Labutti K."/>
            <person name="Salamov A."/>
            <person name="Andreopoulos B."/>
            <person name="Baker S."/>
            <person name="Barry K."/>
            <person name="Bills G."/>
            <person name="Bluhm B."/>
            <person name="Cannon C."/>
            <person name="Castanera R."/>
            <person name="Culley D."/>
            <person name="Daum C."/>
            <person name="Ezra D."/>
            <person name="Gonzalez J."/>
            <person name="Henrissat B."/>
            <person name="Kuo A."/>
            <person name="Liang C."/>
            <person name="Lipzen A."/>
            <person name="Lutzoni F."/>
            <person name="Magnuson J."/>
            <person name="Mondo S."/>
            <person name="Nolan M."/>
            <person name="Ohm R."/>
            <person name="Pangilinan J."/>
            <person name="Park H.-J."/>
            <person name="Ramirez L."/>
            <person name="Alfaro M."/>
            <person name="Sun H."/>
            <person name="Tritt A."/>
            <person name="Yoshinaga Y."/>
            <person name="Zwiers L.-H."/>
            <person name="Turgeon B."/>
            <person name="Goodwin S."/>
            <person name="Spatafora J."/>
            <person name="Crous P."/>
            <person name="Grigoriev I."/>
        </authorList>
    </citation>
    <scope>NUCLEOTIDE SEQUENCE</scope>
    <source>
        <strain evidence="3">CBS 675.92</strain>
    </source>
</reference>
<dbReference type="SUPFAM" id="SSF55729">
    <property type="entry name" value="Acyl-CoA N-acyltransferases (Nat)"/>
    <property type="match status" value="1"/>
</dbReference>
<evidence type="ECO:0000313" key="4">
    <source>
        <dbReference type="Proteomes" id="UP000800035"/>
    </source>
</evidence>
<feature type="domain" description="LYC1 C-terminal" evidence="2">
    <location>
        <begin position="184"/>
        <end position="403"/>
    </location>
</feature>
<feature type="compositionally biased region" description="Polar residues" evidence="1">
    <location>
        <begin position="15"/>
        <end position="24"/>
    </location>
</feature>
<organism evidence="3 4">
    <name type="scientific">Byssothecium circinans</name>
    <dbReference type="NCBI Taxonomy" id="147558"/>
    <lineage>
        <taxon>Eukaryota</taxon>
        <taxon>Fungi</taxon>
        <taxon>Dikarya</taxon>
        <taxon>Ascomycota</taxon>
        <taxon>Pezizomycotina</taxon>
        <taxon>Dothideomycetes</taxon>
        <taxon>Pleosporomycetidae</taxon>
        <taxon>Pleosporales</taxon>
        <taxon>Massarineae</taxon>
        <taxon>Massarinaceae</taxon>
        <taxon>Byssothecium</taxon>
    </lineage>
</organism>
<dbReference type="PANTHER" id="PTHR34815">
    <property type="entry name" value="LYSINE ACETYLTRANSFERASE"/>
    <property type="match status" value="1"/>
</dbReference>
<gene>
    <name evidence="3" type="ORF">CC80DRAFT_579298</name>
</gene>
<sequence>MSSSQPNEIPKSLPSHDSPNLTLSHPTPPECIKIWTSTATTWSDGLPLSVHLKESEHMTMVPLARDNQMTLWILVDKGRSTAQRPRRIYSSCETFRKRALMADTDGAITEGLMHGIASVFCPVEFRGDGFARRLMRDLAEHLRIWQAHGERVFGSVLFSDIGREYYGKLGWELGGGNLHVEIRAREVGTSMVVKDVLVEDVEGLCKRDEEMLRKVMGVPYKERRVTVIPDQEHMGWHWGKEAYACYYLFGKEPHAKGAIAGRVIGHRVWALWTHRYYKQQLDADPTDNVLYILRLVVEQDETASRLPLDADKSPPDEIYGQQLVYLKAVLQAAQNEAYKWQLGTVQLWDPTPLVMRMLKKMDFGSEVVERKEDGLACLMWYGDKGGKAASSPLWMNNEHYAWV</sequence>
<evidence type="ECO:0000313" key="3">
    <source>
        <dbReference type="EMBL" id="KAF1949817.1"/>
    </source>
</evidence>
<dbReference type="AlphaFoldDB" id="A0A6A5TLJ4"/>
<evidence type="ECO:0000256" key="1">
    <source>
        <dbReference type="SAM" id="MobiDB-lite"/>
    </source>
</evidence>
<evidence type="ECO:0000259" key="2">
    <source>
        <dbReference type="Pfam" id="PF22998"/>
    </source>
</evidence>
<dbReference type="Pfam" id="PF22998">
    <property type="entry name" value="GNAT_LYC1-like"/>
    <property type="match status" value="1"/>
</dbReference>
<dbReference type="Gene3D" id="3.40.630.30">
    <property type="match status" value="1"/>
</dbReference>
<feature type="region of interest" description="Disordered" evidence="1">
    <location>
        <begin position="1"/>
        <end position="24"/>
    </location>
</feature>